<evidence type="ECO:0000313" key="1">
    <source>
        <dbReference type="EMBL" id="GLL04485.1"/>
    </source>
</evidence>
<dbReference type="Proteomes" id="UP001143480">
    <property type="component" value="Unassembled WGS sequence"/>
</dbReference>
<name>A0A9W6KP43_9ACTN</name>
<sequence length="68" mass="6977">MPRGRADMGQAAGGSYGRGVKAIRIHAYGDASVLRLDDIPVPEPAGGEVLVKVAGTSFNPSEIGLRNG</sequence>
<dbReference type="InterPro" id="IPR011032">
    <property type="entry name" value="GroES-like_sf"/>
</dbReference>
<reference evidence="1" key="1">
    <citation type="journal article" date="2014" name="Int. J. Syst. Evol. Microbiol.">
        <title>Complete genome sequence of Corynebacterium casei LMG S-19264T (=DSM 44701T), isolated from a smear-ripened cheese.</title>
        <authorList>
            <consortium name="US DOE Joint Genome Institute (JGI-PGF)"/>
            <person name="Walter F."/>
            <person name="Albersmeier A."/>
            <person name="Kalinowski J."/>
            <person name="Ruckert C."/>
        </authorList>
    </citation>
    <scope>NUCLEOTIDE SEQUENCE</scope>
    <source>
        <strain evidence="1">VKM Ac-1321</strain>
    </source>
</reference>
<proteinExistence type="predicted"/>
<evidence type="ECO:0000313" key="2">
    <source>
        <dbReference type="Proteomes" id="UP001143480"/>
    </source>
</evidence>
<dbReference type="Gene3D" id="3.90.180.10">
    <property type="entry name" value="Medium-chain alcohol dehydrogenases, catalytic domain"/>
    <property type="match status" value="1"/>
</dbReference>
<comment type="caution">
    <text evidence="1">The sequence shown here is derived from an EMBL/GenBank/DDBJ whole genome shotgun (WGS) entry which is preliminary data.</text>
</comment>
<dbReference type="SUPFAM" id="SSF50129">
    <property type="entry name" value="GroES-like"/>
    <property type="match status" value="1"/>
</dbReference>
<protein>
    <recommendedName>
        <fullName evidence="3">NADP-dependent oxidoreductase</fullName>
    </recommendedName>
</protein>
<gene>
    <name evidence="1" type="ORF">GCM10017581_062320</name>
</gene>
<accession>A0A9W6KP43</accession>
<keyword evidence="2" id="KW-1185">Reference proteome</keyword>
<evidence type="ECO:0008006" key="3">
    <source>
        <dbReference type="Google" id="ProtNLM"/>
    </source>
</evidence>
<organism evidence="1 2">
    <name type="scientific">Dactylosporangium matsuzakiense</name>
    <dbReference type="NCBI Taxonomy" id="53360"/>
    <lineage>
        <taxon>Bacteria</taxon>
        <taxon>Bacillati</taxon>
        <taxon>Actinomycetota</taxon>
        <taxon>Actinomycetes</taxon>
        <taxon>Micromonosporales</taxon>
        <taxon>Micromonosporaceae</taxon>
        <taxon>Dactylosporangium</taxon>
    </lineage>
</organism>
<reference evidence="1" key="2">
    <citation type="submission" date="2023-01" db="EMBL/GenBank/DDBJ databases">
        <authorList>
            <person name="Sun Q."/>
            <person name="Evtushenko L."/>
        </authorList>
    </citation>
    <scope>NUCLEOTIDE SEQUENCE</scope>
    <source>
        <strain evidence="1">VKM Ac-1321</strain>
    </source>
</reference>
<dbReference type="EMBL" id="BSFP01000045">
    <property type="protein sequence ID" value="GLL04485.1"/>
    <property type="molecule type" value="Genomic_DNA"/>
</dbReference>
<dbReference type="AlphaFoldDB" id="A0A9W6KP43"/>